<name>A0A0E9WW45_ANGAN</name>
<reference evidence="1" key="2">
    <citation type="journal article" date="2015" name="Fish Shellfish Immunol.">
        <title>Early steps in the European eel (Anguilla anguilla)-Vibrio vulnificus interaction in the gills: Role of the RtxA13 toxin.</title>
        <authorList>
            <person name="Callol A."/>
            <person name="Pajuelo D."/>
            <person name="Ebbesson L."/>
            <person name="Teles M."/>
            <person name="MacKenzie S."/>
            <person name="Amaro C."/>
        </authorList>
    </citation>
    <scope>NUCLEOTIDE SEQUENCE</scope>
</reference>
<sequence length="47" mass="5756">MEYPKCELQGEKVECLQYWHKLWKHCIYEQILTINTLFCNNFFLGTV</sequence>
<organism evidence="1">
    <name type="scientific">Anguilla anguilla</name>
    <name type="common">European freshwater eel</name>
    <name type="synonym">Muraena anguilla</name>
    <dbReference type="NCBI Taxonomy" id="7936"/>
    <lineage>
        <taxon>Eukaryota</taxon>
        <taxon>Metazoa</taxon>
        <taxon>Chordata</taxon>
        <taxon>Craniata</taxon>
        <taxon>Vertebrata</taxon>
        <taxon>Euteleostomi</taxon>
        <taxon>Actinopterygii</taxon>
        <taxon>Neopterygii</taxon>
        <taxon>Teleostei</taxon>
        <taxon>Anguilliformes</taxon>
        <taxon>Anguillidae</taxon>
        <taxon>Anguilla</taxon>
    </lineage>
</organism>
<dbReference type="EMBL" id="GBXM01013915">
    <property type="protein sequence ID" value="JAH94662.1"/>
    <property type="molecule type" value="Transcribed_RNA"/>
</dbReference>
<reference evidence="1" key="1">
    <citation type="submission" date="2014-11" db="EMBL/GenBank/DDBJ databases">
        <authorList>
            <person name="Amaro Gonzalez C."/>
        </authorList>
    </citation>
    <scope>NUCLEOTIDE SEQUENCE</scope>
</reference>
<proteinExistence type="predicted"/>
<dbReference type="AlphaFoldDB" id="A0A0E9WW45"/>
<protein>
    <submittedName>
        <fullName evidence="1">Uncharacterized protein</fullName>
    </submittedName>
</protein>
<evidence type="ECO:0000313" key="1">
    <source>
        <dbReference type="EMBL" id="JAH94662.1"/>
    </source>
</evidence>
<accession>A0A0E9WW45</accession>